<evidence type="ECO:0000313" key="2">
    <source>
        <dbReference type="Proteomes" id="UP000215244"/>
    </source>
</evidence>
<evidence type="ECO:0000313" key="1">
    <source>
        <dbReference type="EMBL" id="ASV32153.1"/>
    </source>
</evidence>
<keyword evidence="2" id="KW-1185">Reference proteome</keyword>
<dbReference type="RefSeq" id="WP_094998726.1">
    <property type="nucleotide sequence ID" value="NZ_BMJL01000008.1"/>
</dbReference>
<dbReference type="InterPro" id="IPR045749">
    <property type="entry name" value="DUF6090"/>
</dbReference>
<name>A0A223V9V3_9FLAO</name>
<sequence length="240" mass="28062">MIKFFRHIRQQLLSESKFSKYLLYAIGEIILVVIGILIALQINNWNETNKMNTRELTLLNELKTNLKINIANLENDIDKQVKSVRSFSYILNLPNSNLPYSDSIPSYLSDIDYAPDVILVSSAFQTLKSSGLELIQSDSLRIEIVNLFEVDYPKLMQETRRIEDQLWSAVVIPLFQKHLSNNNSGWIPNDYDSWLKDKEFFNMVSFRDNLRKSSTNYKEVAVEQTKNVIYLIEKELTRRE</sequence>
<protein>
    <submittedName>
        <fullName evidence="1">Uncharacterized protein</fullName>
    </submittedName>
</protein>
<dbReference type="KEGG" id="marb:CJ263_19070"/>
<dbReference type="AlphaFoldDB" id="A0A223V9V3"/>
<dbReference type="EMBL" id="CP022957">
    <property type="protein sequence ID" value="ASV32153.1"/>
    <property type="molecule type" value="Genomic_DNA"/>
</dbReference>
<proteinExistence type="predicted"/>
<dbReference type="Pfam" id="PF19578">
    <property type="entry name" value="DUF6090"/>
    <property type="match status" value="1"/>
</dbReference>
<dbReference type="OrthoDB" id="821805at2"/>
<dbReference type="Proteomes" id="UP000215244">
    <property type="component" value="Chromosome"/>
</dbReference>
<organism evidence="1 2">
    <name type="scientific">Maribacter cobaltidurans</name>
    <dbReference type="NCBI Taxonomy" id="1178778"/>
    <lineage>
        <taxon>Bacteria</taxon>
        <taxon>Pseudomonadati</taxon>
        <taxon>Bacteroidota</taxon>
        <taxon>Flavobacteriia</taxon>
        <taxon>Flavobacteriales</taxon>
        <taxon>Flavobacteriaceae</taxon>
        <taxon>Maribacter</taxon>
    </lineage>
</organism>
<reference evidence="1 2" key="1">
    <citation type="submission" date="2017-08" db="EMBL/GenBank/DDBJ databases">
        <title>The complete genome sequence of Maribacter sp. B1, isolated from deep-sea sediment.</title>
        <authorList>
            <person name="Wu Y.-H."/>
            <person name="Cheng H."/>
            <person name="Xu X.-W."/>
        </authorList>
    </citation>
    <scope>NUCLEOTIDE SEQUENCE [LARGE SCALE GENOMIC DNA]</scope>
    <source>
        <strain evidence="1 2">B1</strain>
    </source>
</reference>
<accession>A0A223V9V3</accession>
<gene>
    <name evidence="1" type="ORF">CJ263_19070</name>
</gene>